<dbReference type="InterPro" id="IPR015807">
    <property type="entry name" value="His-tRNA-ligase"/>
</dbReference>
<organism evidence="14 15">
    <name type="scientific">Usitatibacter palustris</name>
    <dbReference type="NCBI Taxonomy" id="2732487"/>
    <lineage>
        <taxon>Bacteria</taxon>
        <taxon>Pseudomonadati</taxon>
        <taxon>Pseudomonadota</taxon>
        <taxon>Betaproteobacteria</taxon>
        <taxon>Nitrosomonadales</taxon>
        <taxon>Usitatibacteraceae</taxon>
        <taxon>Usitatibacter</taxon>
    </lineage>
</organism>
<dbReference type="GO" id="GO:0006427">
    <property type="term" value="P:histidyl-tRNA aminoacylation"/>
    <property type="evidence" value="ECO:0007669"/>
    <property type="project" value="UniProtKB-UniRule"/>
</dbReference>
<dbReference type="GO" id="GO:0005737">
    <property type="term" value="C:cytoplasm"/>
    <property type="evidence" value="ECO:0007669"/>
    <property type="project" value="UniProtKB-SubCell"/>
</dbReference>
<comment type="similarity">
    <text evidence="2 11">Belongs to the class-II aminoacyl-tRNA synthetase family.</text>
</comment>
<dbReference type="InterPro" id="IPR006195">
    <property type="entry name" value="aa-tRNA-synth_II"/>
</dbReference>
<dbReference type="HAMAP" id="MF_00127">
    <property type="entry name" value="His_tRNA_synth"/>
    <property type="match status" value="1"/>
</dbReference>
<dbReference type="PANTHER" id="PTHR43707">
    <property type="entry name" value="HISTIDYL-TRNA SYNTHETASE"/>
    <property type="match status" value="1"/>
</dbReference>
<feature type="binding site" evidence="12">
    <location>
        <position position="132"/>
    </location>
    <ligand>
        <name>L-histidine</name>
        <dbReference type="ChEBI" id="CHEBI:57595"/>
    </ligand>
</feature>
<dbReference type="Proteomes" id="UP000503096">
    <property type="component" value="Chromosome"/>
</dbReference>
<dbReference type="InParanoid" id="A0A6M4H8R4"/>
<evidence type="ECO:0000256" key="3">
    <source>
        <dbReference type="ARBA" id="ARBA00011738"/>
    </source>
</evidence>
<dbReference type="FunFam" id="3.30.930.10:FF:000005">
    <property type="entry name" value="Histidine--tRNA ligase"/>
    <property type="match status" value="1"/>
</dbReference>
<name>A0A6M4H8R4_9PROT</name>
<dbReference type="InterPro" id="IPR041715">
    <property type="entry name" value="HisRS-like_core"/>
</dbReference>
<dbReference type="KEGG" id="upl:DSM104440_02528"/>
<dbReference type="InterPro" id="IPR004154">
    <property type="entry name" value="Anticodon-bd"/>
</dbReference>
<evidence type="ECO:0000256" key="7">
    <source>
        <dbReference type="ARBA" id="ARBA00022840"/>
    </source>
</evidence>
<dbReference type="GO" id="GO:0004821">
    <property type="term" value="F:histidine-tRNA ligase activity"/>
    <property type="evidence" value="ECO:0007669"/>
    <property type="project" value="UniProtKB-UniRule"/>
</dbReference>
<dbReference type="GO" id="GO:0005524">
    <property type="term" value="F:ATP binding"/>
    <property type="evidence" value="ECO:0007669"/>
    <property type="project" value="UniProtKB-UniRule"/>
</dbReference>
<evidence type="ECO:0000313" key="15">
    <source>
        <dbReference type="Proteomes" id="UP000503096"/>
    </source>
</evidence>
<dbReference type="Gene3D" id="3.40.50.800">
    <property type="entry name" value="Anticodon-binding domain"/>
    <property type="match status" value="1"/>
</dbReference>
<evidence type="ECO:0000256" key="12">
    <source>
        <dbReference type="PIRSR" id="PIRSR001549-1"/>
    </source>
</evidence>
<accession>A0A6M4H8R4</accession>
<dbReference type="FunCoup" id="A0A6M4H8R4">
    <property type="interactions" value="562"/>
</dbReference>
<evidence type="ECO:0000256" key="1">
    <source>
        <dbReference type="ARBA" id="ARBA00004496"/>
    </source>
</evidence>
<keyword evidence="5 11" id="KW-0436">Ligase</keyword>
<dbReference type="CDD" id="cd00773">
    <property type="entry name" value="HisRS-like_core"/>
    <property type="match status" value="1"/>
</dbReference>
<feature type="binding site" evidence="12">
    <location>
        <position position="114"/>
    </location>
    <ligand>
        <name>L-histidine</name>
        <dbReference type="ChEBI" id="CHEBI:57595"/>
    </ligand>
</feature>
<dbReference type="Pfam" id="PF03129">
    <property type="entry name" value="HGTP_anticodon"/>
    <property type="match status" value="1"/>
</dbReference>
<dbReference type="Gene3D" id="3.30.930.10">
    <property type="entry name" value="Bira Bifunctional Protein, Domain 2"/>
    <property type="match status" value="1"/>
</dbReference>
<feature type="binding site" evidence="12">
    <location>
        <position position="128"/>
    </location>
    <ligand>
        <name>L-histidine</name>
        <dbReference type="ChEBI" id="CHEBI:57595"/>
    </ligand>
</feature>
<dbReference type="AlphaFoldDB" id="A0A6M4H8R4"/>
<comment type="subcellular location">
    <subcellularLocation>
        <location evidence="1 11">Cytoplasm</location>
    </subcellularLocation>
</comment>
<feature type="binding site" evidence="12">
    <location>
        <begin position="84"/>
        <end position="86"/>
    </location>
    <ligand>
        <name>L-histidine</name>
        <dbReference type="ChEBI" id="CHEBI:57595"/>
    </ligand>
</feature>
<feature type="binding site" evidence="12">
    <location>
        <position position="259"/>
    </location>
    <ligand>
        <name>L-histidine</name>
        <dbReference type="ChEBI" id="CHEBI:57595"/>
    </ligand>
</feature>
<keyword evidence="7 11" id="KW-0067">ATP-binding</keyword>
<dbReference type="InterPro" id="IPR033656">
    <property type="entry name" value="HisRS_anticodon"/>
</dbReference>
<keyword evidence="8 11" id="KW-0648">Protein biosynthesis</keyword>
<evidence type="ECO:0000313" key="14">
    <source>
        <dbReference type="EMBL" id="QJR15702.1"/>
    </source>
</evidence>
<dbReference type="Pfam" id="PF13393">
    <property type="entry name" value="tRNA-synt_His"/>
    <property type="match status" value="1"/>
</dbReference>
<proteinExistence type="inferred from homology"/>
<reference evidence="14 15" key="1">
    <citation type="submission" date="2020-04" db="EMBL/GenBank/DDBJ databases">
        <title>Usitatibacter rugosus gen. nov., sp. nov. and Usitatibacter palustris sp. nov., novel members of Usitatibacteraceae fam. nov. within the order Nitrosomonadales isolated from soil.</title>
        <authorList>
            <person name="Huber K.J."/>
            <person name="Neumann-Schaal M."/>
            <person name="Geppert A."/>
            <person name="Luckner M."/>
            <person name="Wanner G."/>
            <person name="Overmann J."/>
        </authorList>
    </citation>
    <scope>NUCLEOTIDE SEQUENCE [LARGE SCALE GENOMIC DNA]</scope>
    <source>
        <strain evidence="14 15">Swamp67</strain>
    </source>
</reference>
<keyword evidence="4 11" id="KW-0963">Cytoplasm</keyword>
<evidence type="ECO:0000256" key="9">
    <source>
        <dbReference type="ARBA" id="ARBA00023146"/>
    </source>
</evidence>
<dbReference type="SUPFAM" id="SSF55681">
    <property type="entry name" value="Class II aaRS and biotin synthetases"/>
    <property type="match status" value="1"/>
</dbReference>
<evidence type="ECO:0000256" key="8">
    <source>
        <dbReference type="ARBA" id="ARBA00022917"/>
    </source>
</evidence>
<evidence type="ECO:0000256" key="5">
    <source>
        <dbReference type="ARBA" id="ARBA00022598"/>
    </source>
</evidence>
<evidence type="ECO:0000256" key="10">
    <source>
        <dbReference type="ARBA" id="ARBA00047639"/>
    </source>
</evidence>
<dbReference type="InterPro" id="IPR004516">
    <property type="entry name" value="HisRS/HisZ"/>
</dbReference>
<dbReference type="RefSeq" id="WP_171163219.1">
    <property type="nucleotide sequence ID" value="NZ_CP053073.1"/>
</dbReference>
<dbReference type="InterPro" id="IPR045864">
    <property type="entry name" value="aa-tRNA-synth_II/BPL/LPL"/>
</dbReference>
<dbReference type="EC" id="6.1.1.21" evidence="11"/>
<evidence type="ECO:0000256" key="6">
    <source>
        <dbReference type="ARBA" id="ARBA00022741"/>
    </source>
</evidence>
<keyword evidence="6 11" id="KW-0547">Nucleotide-binding</keyword>
<dbReference type="PANTHER" id="PTHR43707:SF1">
    <property type="entry name" value="HISTIDINE--TRNA LIGASE, MITOCHONDRIAL-RELATED"/>
    <property type="match status" value="1"/>
</dbReference>
<dbReference type="NCBIfam" id="TIGR00442">
    <property type="entry name" value="hisS"/>
    <property type="match status" value="1"/>
</dbReference>
<evidence type="ECO:0000256" key="4">
    <source>
        <dbReference type="ARBA" id="ARBA00022490"/>
    </source>
</evidence>
<comment type="subunit">
    <text evidence="3 11">Homodimer.</text>
</comment>
<feature type="domain" description="Aminoacyl-transfer RNA synthetases class-II family profile" evidence="13">
    <location>
        <begin position="1"/>
        <end position="327"/>
    </location>
</feature>
<feature type="binding site" evidence="12">
    <location>
        <begin position="263"/>
        <end position="264"/>
    </location>
    <ligand>
        <name>L-histidine</name>
        <dbReference type="ChEBI" id="CHEBI:57595"/>
    </ligand>
</feature>
<sequence length="418" mass="46131">MAAQKLQAIRGMEDILPDASPLWEKLEQACRDVFRQYGYANIRTPLVEPTALFVRGLGEVTDIVEKEMYVFNDRNEESLALRPEATAGIVRAAIEHNFLYNGPMRVWTDGPMFRYERPQKGRQRQFHQFDVEALGFEGPDVDAEQIVMLGRLWKALGIGPIELHVNSIGDAADRKVHREKLIAHFEQHAAVLDEDANKRLHTNPLRILDSKNPAMQAMIEAAPKLLDHLGDAARAHFEGVCRLLDDAGLAYKVNPRLVRGMDYYNRTVFEWVTDKIGAQSTITGGGRYDGLFEQLGGKPTPACGFAIGMERVLLTMQAFEVAARNAPDAFVAHAGEGAAREAWRVSEKLRDAGLAVVLGNGGSFKSQMKKADASGARFALILGDEELAEGKVTLKALRTEEAQARVSLEAAISRLGAP</sequence>
<evidence type="ECO:0000259" key="13">
    <source>
        <dbReference type="PROSITE" id="PS50862"/>
    </source>
</evidence>
<comment type="catalytic activity">
    <reaction evidence="10 11">
        <text>tRNA(His) + L-histidine + ATP = L-histidyl-tRNA(His) + AMP + diphosphate + H(+)</text>
        <dbReference type="Rhea" id="RHEA:17313"/>
        <dbReference type="Rhea" id="RHEA-COMP:9665"/>
        <dbReference type="Rhea" id="RHEA-COMP:9689"/>
        <dbReference type="ChEBI" id="CHEBI:15378"/>
        <dbReference type="ChEBI" id="CHEBI:30616"/>
        <dbReference type="ChEBI" id="CHEBI:33019"/>
        <dbReference type="ChEBI" id="CHEBI:57595"/>
        <dbReference type="ChEBI" id="CHEBI:78442"/>
        <dbReference type="ChEBI" id="CHEBI:78527"/>
        <dbReference type="ChEBI" id="CHEBI:456215"/>
        <dbReference type="EC" id="6.1.1.21"/>
    </reaction>
</comment>
<dbReference type="PROSITE" id="PS50862">
    <property type="entry name" value="AA_TRNA_LIGASE_II"/>
    <property type="match status" value="1"/>
</dbReference>
<keyword evidence="15" id="KW-1185">Reference proteome</keyword>
<gene>
    <name evidence="11 14" type="primary">hisS</name>
    <name evidence="14" type="ORF">DSM104440_02528</name>
</gene>
<dbReference type="EMBL" id="CP053073">
    <property type="protein sequence ID" value="QJR15702.1"/>
    <property type="molecule type" value="Genomic_DNA"/>
</dbReference>
<dbReference type="SUPFAM" id="SSF52954">
    <property type="entry name" value="Class II aaRS ABD-related"/>
    <property type="match status" value="1"/>
</dbReference>
<dbReference type="PIRSF" id="PIRSF001549">
    <property type="entry name" value="His-tRNA_synth"/>
    <property type="match status" value="1"/>
</dbReference>
<evidence type="ECO:0000256" key="11">
    <source>
        <dbReference type="HAMAP-Rule" id="MF_00127"/>
    </source>
</evidence>
<dbReference type="InterPro" id="IPR036621">
    <property type="entry name" value="Anticodon-bd_dom_sf"/>
</dbReference>
<evidence type="ECO:0000256" key="2">
    <source>
        <dbReference type="ARBA" id="ARBA00008226"/>
    </source>
</evidence>
<dbReference type="CDD" id="cd00859">
    <property type="entry name" value="HisRS_anticodon"/>
    <property type="match status" value="1"/>
</dbReference>
<keyword evidence="9 11" id="KW-0030">Aminoacyl-tRNA synthetase</keyword>
<protein>
    <recommendedName>
        <fullName evidence="11">Histidine--tRNA ligase</fullName>
        <ecNumber evidence="11">6.1.1.21</ecNumber>
    </recommendedName>
    <alternativeName>
        <fullName evidence="11">Histidyl-tRNA synthetase</fullName>
        <shortName evidence="11">HisRS</shortName>
    </alternativeName>
</protein>